<protein>
    <recommendedName>
        <fullName evidence="7 9">Uroporphyrinogen-III synthase</fullName>
        <ecNumber evidence="3 9">4.2.1.75</ecNumber>
    </recommendedName>
</protein>
<dbReference type="InterPro" id="IPR039793">
    <property type="entry name" value="UROS/Hem4"/>
</dbReference>
<name>A0AA94KZF9_9MICO</name>
<dbReference type="GO" id="GO:0004852">
    <property type="term" value="F:uroporphyrinogen-III synthase activity"/>
    <property type="evidence" value="ECO:0007669"/>
    <property type="project" value="UniProtKB-UniRule"/>
</dbReference>
<evidence type="ECO:0000313" key="12">
    <source>
        <dbReference type="Proteomes" id="UP000198506"/>
    </source>
</evidence>
<evidence type="ECO:0000256" key="7">
    <source>
        <dbReference type="ARBA" id="ARBA00040167"/>
    </source>
</evidence>
<dbReference type="InterPro" id="IPR036108">
    <property type="entry name" value="4pyrrol_syn_uPrphyn_synt_sf"/>
</dbReference>
<dbReference type="PANTHER" id="PTHR38042">
    <property type="entry name" value="UROPORPHYRINOGEN-III SYNTHASE, CHLOROPLASTIC"/>
    <property type="match status" value="1"/>
</dbReference>
<comment type="function">
    <text evidence="6 9">Catalyzes cyclization of the linear tetrapyrrole, hydroxymethylbilane, to the macrocyclic uroporphyrinogen III.</text>
</comment>
<dbReference type="AlphaFoldDB" id="A0AA94KZF9"/>
<comment type="pathway">
    <text evidence="1 9">Porphyrin-containing compound metabolism; protoporphyrin-IX biosynthesis; coproporphyrinogen-III from 5-aminolevulinate: step 3/4.</text>
</comment>
<evidence type="ECO:0000256" key="9">
    <source>
        <dbReference type="RuleBase" id="RU366031"/>
    </source>
</evidence>
<gene>
    <name evidence="11" type="ORF">SAMN04487783_1338</name>
</gene>
<proteinExistence type="inferred from homology"/>
<evidence type="ECO:0000256" key="8">
    <source>
        <dbReference type="ARBA" id="ARBA00048617"/>
    </source>
</evidence>
<dbReference type="GO" id="GO:0006782">
    <property type="term" value="P:protoporphyrinogen IX biosynthetic process"/>
    <property type="evidence" value="ECO:0007669"/>
    <property type="project" value="UniProtKB-UniRule"/>
</dbReference>
<evidence type="ECO:0000256" key="5">
    <source>
        <dbReference type="ARBA" id="ARBA00023244"/>
    </source>
</evidence>
<dbReference type="InterPro" id="IPR003754">
    <property type="entry name" value="4pyrrol_synth_uPrphyn_synth"/>
</dbReference>
<evidence type="ECO:0000256" key="3">
    <source>
        <dbReference type="ARBA" id="ARBA00013109"/>
    </source>
</evidence>
<evidence type="ECO:0000313" key="11">
    <source>
        <dbReference type="EMBL" id="SFS09961.1"/>
    </source>
</evidence>
<comment type="caution">
    <text evidence="11">The sequence shown here is derived from an EMBL/GenBank/DDBJ whole genome shotgun (WGS) entry which is preliminary data.</text>
</comment>
<sequence length="280" mass="29573">MDACHAIRRRRPMRVLIPRGGSWGDDVARRVTEAGFEPLILPLVQIEPAEDQQQLQAMFGHLADGRFDWLVVTSQSTVRVLPRVPASVSVAAVGNVTAAALRERGVPVAFIPTKQSAAGLVDEWPIREGRVLWPHALDAKPTIADGLRQHGMQLSEVVAYRTSPVFDSADQLVEAIETGAMPVIDADALRQQEEMQAAGQDGSEGVLTAVEPAETPIDAVLVTSGSVAKQVARLGLAPATRIIAIGEQTAEDCGRSGLQVAAIAKHPSAAGLVDALVAAA</sequence>
<reference evidence="11 12" key="1">
    <citation type="submission" date="2016-10" db="EMBL/GenBank/DDBJ databases">
        <authorList>
            <person name="Varghese N."/>
            <person name="Submissions S."/>
        </authorList>
    </citation>
    <scope>NUCLEOTIDE SEQUENCE [LARGE SCALE GENOMIC DNA]</scope>
    <source>
        <strain evidence="11 12">IAM 15147</strain>
    </source>
</reference>
<comment type="similarity">
    <text evidence="2 9">Belongs to the uroporphyrinogen-III synthase family.</text>
</comment>
<comment type="catalytic activity">
    <reaction evidence="8 9">
        <text>hydroxymethylbilane = uroporphyrinogen III + H2O</text>
        <dbReference type="Rhea" id="RHEA:18965"/>
        <dbReference type="ChEBI" id="CHEBI:15377"/>
        <dbReference type="ChEBI" id="CHEBI:57308"/>
        <dbReference type="ChEBI" id="CHEBI:57845"/>
        <dbReference type="EC" id="4.2.1.75"/>
    </reaction>
</comment>
<evidence type="ECO:0000256" key="6">
    <source>
        <dbReference type="ARBA" id="ARBA00037589"/>
    </source>
</evidence>
<organism evidence="11 12">
    <name type="scientific">Agrococcus baldri</name>
    <dbReference type="NCBI Taxonomy" id="153730"/>
    <lineage>
        <taxon>Bacteria</taxon>
        <taxon>Bacillati</taxon>
        <taxon>Actinomycetota</taxon>
        <taxon>Actinomycetes</taxon>
        <taxon>Micrococcales</taxon>
        <taxon>Microbacteriaceae</taxon>
        <taxon>Agrococcus</taxon>
    </lineage>
</organism>
<evidence type="ECO:0000256" key="1">
    <source>
        <dbReference type="ARBA" id="ARBA00004772"/>
    </source>
</evidence>
<dbReference type="EMBL" id="FOZN01000002">
    <property type="protein sequence ID" value="SFS09961.1"/>
    <property type="molecule type" value="Genomic_DNA"/>
</dbReference>
<evidence type="ECO:0000259" key="10">
    <source>
        <dbReference type="Pfam" id="PF02602"/>
    </source>
</evidence>
<dbReference type="EC" id="4.2.1.75" evidence="3 9"/>
<dbReference type="PANTHER" id="PTHR38042:SF1">
    <property type="entry name" value="UROPORPHYRINOGEN-III SYNTHASE, CHLOROPLASTIC"/>
    <property type="match status" value="1"/>
</dbReference>
<keyword evidence="4 9" id="KW-0456">Lyase</keyword>
<feature type="domain" description="Tetrapyrrole biosynthesis uroporphyrinogen III synthase" evidence="10">
    <location>
        <begin position="26"/>
        <end position="273"/>
    </location>
</feature>
<dbReference type="Pfam" id="PF02602">
    <property type="entry name" value="HEM4"/>
    <property type="match status" value="1"/>
</dbReference>
<evidence type="ECO:0000256" key="4">
    <source>
        <dbReference type="ARBA" id="ARBA00023239"/>
    </source>
</evidence>
<dbReference type="Gene3D" id="3.40.50.10090">
    <property type="match status" value="2"/>
</dbReference>
<accession>A0AA94KZF9</accession>
<dbReference type="SUPFAM" id="SSF69618">
    <property type="entry name" value="HemD-like"/>
    <property type="match status" value="1"/>
</dbReference>
<dbReference type="GO" id="GO:0006780">
    <property type="term" value="P:uroporphyrinogen III biosynthetic process"/>
    <property type="evidence" value="ECO:0007669"/>
    <property type="project" value="UniProtKB-UniRule"/>
</dbReference>
<dbReference type="CDD" id="cd06578">
    <property type="entry name" value="HemD"/>
    <property type="match status" value="1"/>
</dbReference>
<keyword evidence="12" id="KW-1185">Reference proteome</keyword>
<evidence type="ECO:0000256" key="2">
    <source>
        <dbReference type="ARBA" id="ARBA00008133"/>
    </source>
</evidence>
<keyword evidence="5 9" id="KW-0627">Porphyrin biosynthesis</keyword>
<dbReference type="Proteomes" id="UP000198506">
    <property type="component" value="Unassembled WGS sequence"/>
</dbReference>